<reference evidence="4 5" key="1">
    <citation type="submission" date="2018-04" db="EMBL/GenBank/DDBJ databases">
        <title>Adhaeribacter sp. HMF7616 genome sequencing and assembly.</title>
        <authorList>
            <person name="Kang H."/>
            <person name="Kang J."/>
            <person name="Cha I."/>
            <person name="Kim H."/>
            <person name="Joh K."/>
        </authorList>
    </citation>
    <scope>NUCLEOTIDE SEQUENCE [LARGE SCALE GENOMIC DNA]</scope>
    <source>
        <strain evidence="4 5">HMF7616</strain>
    </source>
</reference>
<dbReference type="PROSITE" id="PS00213">
    <property type="entry name" value="LIPOCALIN"/>
    <property type="match status" value="1"/>
</dbReference>
<dbReference type="InterPro" id="IPR022271">
    <property type="entry name" value="Lipocalin_ApoD"/>
</dbReference>
<dbReference type="InterPro" id="IPR047202">
    <property type="entry name" value="Lipocalin_Blc-like_dom"/>
</dbReference>
<dbReference type="OrthoDB" id="594739at2"/>
<comment type="similarity">
    <text evidence="1 2">Belongs to the calycin superfamily. Lipocalin family.</text>
</comment>
<dbReference type="EMBL" id="QASA01000001">
    <property type="protein sequence ID" value="RDC64570.1"/>
    <property type="molecule type" value="Genomic_DNA"/>
</dbReference>
<dbReference type="CDD" id="cd19438">
    <property type="entry name" value="lipocalin_Blc-like"/>
    <property type="match status" value="1"/>
</dbReference>
<evidence type="ECO:0000256" key="1">
    <source>
        <dbReference type="ARBA" id="ARBA00006889"/>
    </source>
</evidence>
<sequence>MQKNTREIAIVAGTVVLGTLAIRYFSRNHQPLETVPFVDLSRYAGKWYEIAAFPLIFERGCHCTTAEYTLEPAGYVKVVNSCNRKSPQGKKTVAVGKAFPVAGSNNTKLKVQFQWPFTGDYWIIALDEDYSYAVVGTPDRQNLWILSRSPFMAPTLYQNLVKLTQQKGFDTDHLHLTNQSCFGN</sequence>
<keyword evidence="5" id="KW-1185">Reference proteome</keyword>
<dbReference type="InterPro" id="IPR000566">
    <property type="entry name" value="Lipocln_cytosolic_FA-bd_dom"/>
</dbReference>
<dbReference type="SUPFAM" id="SSF50814">
    <property type="entry name" value="Lipocalins"/>
    <property type="match status" value="1"/>
</dbReference>
<dbReference type="InterPro" id="IPR012674">
    <property type="entry name" value="Calycin"/>
</dbReference>
<accession>A0A369QJT3</accession>
<dbReference type="PANTHER" id="PTHR10612:SF34">
    <property type="entry name" value="APOLIPOPROTEIN D"/>
    <property type="match status" value="1"/>
</dbReference>
<dbReference type="Gene3D" id="2.40.128.20">
    <property type="match status" value="1"/>
</dbReference>
<dbReference type="PIRSF" id="PIRSF036893">
    <property type="entry name" value="Lipocalin_ApoD"/>
    <property type="match status" value="1"/>
</dbReference>
<dbReference type="PRINTS" id="PR01171">
    <property type="entry name" value="BCTLIPOCALIN"/>
</dbReference>
<protein>
    <submittedName>
        <fullName evidence="4">Temperature-induced lipocalin-1</fullName>
    </submittedName>
</protein>
<dbReference type="InterPro" id="IPR002446">
    <property type="entry name" value="Lipocalin_bac"/>
</dbReference>
<dbReference type="GO" id="GO:0006950">
    <property type="term" value="P:response to stress"/>
    <property type="evidence" value="ECO:0007669"/>
    <property type="project" value="UniProtKB-ARBA"/>
</dbReference>
<dbReference type="PANTHER" id="PTHR10612">
    <property type="entry name" value="APOLIPOPROTEIN D"/>
    <property type="match status" value="1"/>
</dbReference>
<dbReference type="Proteomes" id="UP000253919">
    <property type="component" value="Unassembled WGS sequence"/>
</dbReference>
<evidence type="ECO:0000259" key="3">
    <source>
        <dbReference type="Pfam" id="PF08212"/>
    </source>
</evidence>
<dbReference type="RefSeq" id="WP_115373711.1">
    <property type="nucleotide sequence ID" value="NZ_QASA01000001.1"/>
</dbReference>
<dbReference type="Pfam" id="PF08212">
    <property type="entry name" value="Lipocalin_2"/>
    <property type="match status" value="1"/>
</dbReference>
<dbReference type="InterPro" id="IPR022272">
    <property type="entry name" value="Lipocalin_CS"/>
</dbReference>
<evidence type="ECO:0000256" key="2">
    <source>
        <dbReference type="PIRNR" id="PIRNR036893"/>
    </source>
</evidence>
<dbReference type="AlphaFoldDB" id="A0A369QJT3"/>
<organism evidence="4 5">
    <name type="scientific">Adhaeribacter pallidiroseus</name>
    <dbReference type="NCBI Taxonomy" id="2072847"/>
    <lineage>
        <taxon>Bacteria</taxon>
        <taxon>Pseudomonadati</taxon>
        <taxon>Bacteroidota</taxon>
        <taxon>Cytophagia</taxon>
        <taxon>Cytophagales</taxon>
        <taxon>Hymenobacteraceae</taxon>
        <taxon>Adhaeribacter</taxon>
    </lineage>
</organism>
<gene>
    <name evidence="4" type="ORF">AHMF7616_03186</name>
</gene>
<evidence type="ECO:0000313" key="5">
    <source>
        <dbReference type="Proteomes" id="UP000253919"/>
    </source>
</evidence>
<name>A0A369QJT3_9BACT</name>
<evidence type="ECO:0000313" key="4">
    <source>
        <dbReference type="EMBL" id="RDC64570.1"/>
    </source>
</evidence>
<proteinExistence type="inferred from homology"/>
<comment type="caution">
    <text evidence="4">The sequence shown here is derived from an EMBL/GenBank/DDBJ whole genome shotgun (WGS) entry which is preliminary data.</text>
</comment>
<feature type="domain" description="Lipocalin/cytosolic fatty-acid binding" evidence="3">
    <location>
        <begin position="38"/>
        <end position="179"/>
    </location>
</feature>